<organism evidence="2 3">
    <name type="scientific">Portunus trituberculatus</name>
    <name type="common">Swimming crab</name>
    <name type="synonym">Neptunus trituberculatus</name>
    <dbReference type="NCBI Taxonomy" id="210409"/>
    <lineage>
        <taxon>Eukaryota</taxon>
        <taxon>Metazoa</taxon>
        <taxon>Ecdysozoa</taxon>
        <taxon>Arthropoda</taxon>
        <taxon>Crustacea</taxon>
        <taxon>Multicrustacea</taxon>
        <taxon>Malacostraca</taxon>
        <taxon>Eumalacostraca</taxon>
        <taxon>Eucarida</taxon>
        <taxon>Decapoda</taxon>
        <taxon>Pleocyemata</taxon>
        <taxon>Brachyura</taxon>
        <taxon>Eubrachyura</taxon>
        <taxon>Portunoidea</taxon>
        <taxon>Portunidae</taxon>
        <taxon>Portuninae</taxon>
        <taxon>Portunus</taxon>
    </lineage>
</organism>
<dbReference type="AlphaFoldDB" id="A0A5B7DM39"/>
<evidence type="ECO:0000313" key="3">
    <source>
        <dbReference type="Proteomes" id="UP000324222"/>
    </source>
</evidence>
<keyword evidence="3" id="KW-1185">Reference proteome</keyword>
<proteinExistence type="predicted"/>
<keyword evidence="1" id="KW-0812">Transmembrane</keyword>
<evidence type="ECO:0000256" key="1">
    <source>
        <dbReference type="SAM" id="Phobius"/>
    </source>
</evidence>
<dbReference type="Proteomes" id="UP000324222">
    <property type="component" value="Unassembled WGS sequence"/>
</dbReference>
<keyword evidence="1" id="KW-1133">Transmembrane helix</keyword>
<dbReference type="EMBL" id="VSRR010001095">
    <property type="protein sequence ID" value="MPC22508.1"/>
    <property type="molecule type" value="Genomic_DNA"/>
</dbReference>
<reference evidence="2 3" key="1">
    <citation type="submission" date="2019-05" db="EMBL/GenBank/DDBJ databases">
        <title>Another draft genome of Portunus trituberculatus and its Hox gene families provides insights of decapod evolution.</title>
        <authorList>
            <person name="Jeong J.-H."/>
            <person name="Song I."/>
            <person name="Kim S."/>
            <person name="Choi T."/>
            <person name="Kim D."/>
            <person name="Ryu S."/>
            <person name="Kim W."/>
        </authorList>
    </citation>
    <scope>NUCLEOTIDE SEQUENCE [LARGE SCALE GENOMIC DNA]</scope>
    <source>
        <tissue evidence="2">Muscle</tissue>
    </source>
</reference>
<keyword evidence="1" id="KW-0472">Membrane</keyword>
<accession>A0A5B7DM39</accession>
<protein>
    <submittedName>
        <fullName evidence="2">Uncharacterized protein</fullName>
    </submittedName>
</protein>
<evidence type="ECO:0000313" key="2">
    <source>
        <dbReference type="EMBL" id="MPC22508.1"/>
    </source>
</evidence>
<gene>
    <name evidence="2" type="ORF">E2C01_015524</name>
</gene>
<name>A0A5B7DM39_PORTR</name>
<feature type="transmembrane region" description="Helical" evidence="1">
    <location>
        <begin position="33"/>
        <end position="54"/>
    </location>
</feature>
<sequence length="161" mass="17916">MIRSGRSSPGRQSIKWVLGLRCRRGLSSGGSLFLLLGRLFLLRLLLLGCLLLLLREEDRHTYGQLLPPTARLHTPVTPTVTHSSLAGAPLPTHTPASSYSHFTKLSHTRKQNTGRQGGRQSCTKVIIRVWGAGSGHHRQQQPRDRVQSLHFTVENVNEEDS</sequence>
<comment type="caution">
    <text evidence="2">The sequence shown here is derived from an EMBL/GenBank/DDBJ whole genome shotgun (WGS) entry which is preliminary data.</text>
</comment>